<dbReference type="SUPFAM" id="SSF51735">
    <property type="entry name" value="NAD(P)-binding Rossmann-fold domains"/>
    <property type="match status" value="1"/>
</dbReference>
<protein>
    <submittedName>
        <fullName evidence="5">NAD(P)-binding protein</fullName>
    </submittedName>
</protein>
<dbReference type="Proteomes" id="UP000053558">
    <property type="component" value="Unassembled WGS sequence"/>
</dbReference>
<proteinExistence type="inferred from homology"/>
<name>A0A5M3N704_CONPW</name>
<dbReference type="PANTHER" id="PTHR43618:SF17">
    <property type="entry name" value="RHAMNOLIPIDS BIOSYNTHESIS 3-OXOACYL-[ACYL-CARRIER-PROTEIN] REDUCTASE"/>
    <property type="match status" value="1"/>
</dbReference>
<dbReference type="PRINTS" id="PR00080">
    <property type="entry name" value="SDRFAMILY"/>
</dbReference>
<keyword evidence="3" id="KW-0560">Oxidoreductase</keyword>
<gene>
    <name evidence="5" type="ORF">CONPUDRAFT_134200</name>
</gene>
<accession>A0A5M3N704</accession>
<comment type="similarity">
    <text evidence="1 4">Belongs to the short-chain dehydrogenases/reductases (SDR) family.</text>
</comment>
<evidence type="ECO:0000256" key="3">
    <source>
        <dbReference type="ARBA" id="ARBA00023002"/>
    </source>
</evidence>
<dbReference type="FunFam" id="3.40.50.720:FF:000084">
    <property type="entry name" value="Short-chain dehydrogenase reductase"/>
    <property type="match status" value="1"/>
</dbReference>
<dbReference type="InterPro" id="IPR036291">
    <property type="entry name" value="NAD(P)-bd_dom_sf"/>
</dbReference>
<dbReference type="GeneID" id="19200577"/>
<dbReference type="PROSITE" id="PS00061">
    <property type="entry name" value="ADH_SHORT"/>
    <property type="match status" value="1"/>
</dbReference>
<dbReference type="GO" id="GO:0016491">
    <property type="term" value="F:oxidoreductase activity"/>
    <property type="evidence" value="ECO:0007669"/>
    <property type="project" value="UniProtKB-KW"/>
</dbReference>
<dbReference type="OrthoDB" id="2898618at2759"/>
<dbReference type="InterPro" id="IPR002347">
    <property type="entry name" value="SDR_fam"/>
</dbReference>
<keyword evidence="6" id="KW-1185">Reference proteome</keyword>
<comment type="caution">
    <text evidence="5">The sequence shown here is derived from an EMBL/GenBank/DDBJ whole genome shotgun (WGS) entry which is preliminary data.</text>
</comment>
<dbReference type="Pfam" id="PF00106">
    <property type="entry name" value="adh_short"/>
    <property type="match status" value="1"/>
</dbReference>
<dbReference type="AlphaFoldDB" id="A0A5M3N704"/>
<dbReference type="RefSeq" id="XP_007763527.1">
    <property type="nucleotide sequence ID" value="XM_007765337.1"/>
</dbReference>
<organism evidence="5 6">
    <name type="scientific">Coniophora puteana (strain RWD-64-598)</name>
    <name type="common">Brown rot fungus</name>
    <dbReference type="NCBI Taxonomy" id="741705"/>
    <lineage>
        <taxon>Eukaryota</taxon>
        <taxon>Fungi</taxon>
        <taxon>Dikarya</taxon>
        <taxon>Basidiomycota</taxon>
        <taxon>Agaricomycotina</taxon>
        <taxon>Agaricomycetes</taxon>
        <taxon>Agaricomycetidae</taxon>
        <taxon>Boletales</taxon>
        <taxon>Coniophorineae</taxon>
        <taxon>Coniophoraceae</taxon>
        <taxon>Coniophora</taxon>
    </lineage>
</organism>
<dbReference type="PRINTS" id="PR00081">
    <property type="entry name" value="GDHRDH"/>
</dbReference>
<evidence type="ECO:0000256" key="2">
    <source>
        <dbReference type="ARBA" id="ARBA00022857"/>
    </source>
</evidence>
<reference evidence="6" key="1">
    <citation type="journal article" date="2012" name="Science">
        <title>The Paleozoic origin of enzymatic lignin decomposition reconstructed from 31 fungal genomes.</title>
        <authorList>
            <person name="Floudas D."/>
            <person name="Binder M."/>
            <person name="Riley R."/>
            <person name="Barry K."/>
            <person name="Blanchette R.A."/>
            <person name="Henrissat B."/>
            <person name="Martinez A.T."/>
            <person name="Otillar R."/>
            <person name="Spatafora J.W."/>
            <person name="Yadav J.S."/>
            <person name="Aerts A."/>
            <person name="Benoit I."/>
            <person name="Boyd A."/>
            <person name="Carlson A."/>
            <person name="Copeland A."/>
            <person name="Coutinho P.M."/>
            <person name="de Vries R.P."/>
            <person name="Ferreira P."/>
            <person name="Findley K."/>
            <person name="Foster B."/>
            <person name="Gaskell J."/>
            <person name="Glotzer D."/>
            <person name="Gorecki P."/>
            <person name="Heitman J."/>
            <person name="Hesse C."/>
            <person name="Hori C."/>
            <person name="Igarashi K."/>
            <person name="Jurgens J.A."/>
            <person name="Kallen N."/>
            <person name="Kersten P."/>
            <person name="Kohler A."/>
            <person name="Kuees U."/>
            <person name="Kumar T.K.A."/>
            <person name="Kuo A."/>
            <person name="LaButti K."/>
            <person name="Larrondo L.F."/>
            <person name="Lindquist E."/>
            <person name="Ling A."/>
            <person name="Lombard V."/>
            <person name="Lucas S."/>
            <person name="Lundell T."/>
            <person name="Martin R."/>
            <person name="McLaughlin D.J."/>
            <person name="Morgenstern I."/>
            <person name="Morin E."/>
            <person name="Murat C."/>
            <person name="Nagy L.G."/>
            <person name="Nolan M."/>
            <person name="Ohm R.A."/>
            <person name="Patyshakuliyeva A."/>
            <person name="Rokas A."/>
            <person name="Ruiz-Duenas F.J."/>
            <person name="Sabat G."/>
            <person name="Salamov A."/>
            <person name="Samejima M."/>
            <person name="Schmutz J."/>
            <person name="Slot J.C."/>
            <person name="St John F."/>
            <person name="Stenlid J."/>
            <person name="Sun H."/>
            <person name="Sun S."/>
            <person name="Syed K."/>
            <person name="Tsang A."/>
            <person name="Wiebenga A."/>
            <person name="Young D."/>
            <person name="Pisabarro A."/>
            <person name="Eastwood D.C."/>
            <person name="Martin F."/>
            <person name="Cullen D."/>
            <person name="Grigoriev I.V."/>
            <person name="Hibbett D.S."/>
        </authorList>
    </citation>
    <scope>NUCLEOTIDE SEQUENCE [LARGE SCALE GENOMIC DNA]</scope>
    <source>
        <strain evidence="6">RWD-64-598 SS2</strain>
    </source>
</reference>
<sequence length="277" mass="29198">MDSLRVESLFGVKDKAVLVTGGSRGIGKMIATGFVKNGAKVYISSRSAQDCAETAKELCALGPGECVAIPADMQKLSEVERLAKELAAKEGKLHVLVNNAGATWADSIDNYPDGGFSKVINLNLQRVFTLTQKVLPLLRAGAEAGGKINDVYADPARIINIGSVEGLMVPNHDTYAYSASKAALHHLSRHMAGRLGSEGIHSNVIACGAFQSKMTAGLFEQAGEVIMSHIPSSRYGTPEDVVGTTLYLSSRAAAYVNGATIALDGGWLVHMPIASKL</sequence>
<dbReference type="Gene3D" id="3.40.50.720">
    <property type="entry name" value="NAD(P)-binding Rossmann-like Domain"/>
    <property type="match status" value="1"/>
</dbReference>
<evidence type="ECO:0000313" key="5">
    <source>
        <dbReference type="EMBL" id="EIW86854.1"/>
    </source>
</evidence>
<dbReference type="PANTHER" id="PTHR43618">
    <property type="entry name" value="7-ALPHA-HYDROXYSTEROID DEHYDROGENASE"/>
    <property type="match status" value="1"/>
</dbReference>
<dbReference type="EMBL" id="JH711573">
    <property type="protein sequence ID" value="EIW86854.1"/>
    <property type="molecule type" value="Genomic_DNA"/>
</dbReference>
<dbReference type="KEGG" id="cput:CONPUDRAFT_134200"/>
<dbReference type="OMA" id="NSLACGP"/>
<keyword evidence="2" id="KW-0521">NADP</keyword>
<dbReference type="InterPro" id="IPR020904">
    <property type="entry name" value="Sc_DH/Rdtase_CS"/>
</dbReference>
<evidence type="ECO:0000256" key="1">
    <source>
        <dbReference type="ARBA" id="ARBA00006484"/>
    </source>
</evidence>
<evidence type="ECO:0000313" key="6">
    <source>
        <dbReference type="Proteomes" id="UP000053558"/>
    </source>
</evidence>
<evidence type="ECO:0000256" key="4">
    <source>
        <dbReference type="RuleBase" id="RU000363"/>
    </source>
</evidence>
<dbReference type="InterPro" id="IPR052178">
    <property type="entry name" value="Sec_Metab_Biosynth_SDR"/>
</dbReference>